<keyword evidence="11" id="KW-0407">Ion channel</keyword>
<comment type="catalytic activity">
    <reaction evidence="12">
        <text>K(+)(in) = K(+)(out)</text>
        <dbReference type="Rhea" id="RHEA:29463"/>
        <dbReference type="ChEBI" id="CHEBI:29103"/>
    </reaction>
</comment>
<evidence type="ECO:0000256" key="4">
    <source>
        <dbReference type="ARBA" id="ARBA00022538"/>
    </source>
</evidence>
<proteinExistence type="inferred from homology"/>
<evidence type="ECO:0000256" key="12">
    <source>
        <dbReference type="ARBA" id="ARBA00034430"/>
    </source>
</evidence>
<evidence type="ECO:0000256" key="10">
    <source>
        <dbReference type="ARBA" id="ARBA00023136"/>
    </source>
</evidence>
<comment type="caution">
    <text evidence="14">The sequence shown here is derived from an EMBL/GenBank/DDBJ whole genome shotgun (WGS) entry which is preliminary data.</text>
</comment>
<dbReference type="OrthoDB" id="7626281at2"/>
<dbReference type="EMBL" id="MQVX01000001">
    <property type="protein sequence ID" value="PQJ14779.1"/>
    <property type="molecule type" value="Genomic_DNA"/>
</dbReference>
<keyword evidence="3" id="KW-0813">Transport</keyword>
<organism evidence="14 15">
    <name type="scientific">Aureicoccus marinus</name>
    <dbReference type="NCBI Taxonomy" id="754435"/>
    <lineage>
        <taxon>Bacteria</taxon>
        <taxon>Pseudomonadati</taxon>
        <taxon>Bacteroidota</taxon>
        <taxon>Flavobacteriia</taxon>
        <taxon>Flavobacteriales</taxon>
        <taxon>Flavobacteriaceae</taxon>
        <taxon>Aureicoccus</taxon>
    </lineage>
</organism>
<evidence type="ECO:0000256" key="8">
    <source>
        <dbReference type="ARBA" id="ARBA00022989"/>
    </source>
</evidence>
<evidence type="ECO:0000256" key="2">
    <source>
        <dbReference type="ARBA" id="ARBA00006920"/>
    </source>
</evidence>
<keyword evidence="9" id="KW-0406">Ion transport</keyword>
<evidence type="ECO:0000256" key="5">
    <source>
        <dbReference type="ARBA" id="ARBA00022692"/>
    </source>
</evidence>
<feature type="transmembrane region" description="Helical" evidence="13">
    <location>
        <begin position="41"/>
        <end position="59"/>
    </location>
</feature>
<evidence type="ECO:0000256" key="9">
    <source>
        <dbReference type="ARBA" id="ARBA00023065"/>
    </source>
</evidence>
<evidence type="ECO:0000256" key="1">
    <source>
        <dbReference type="ARBA" id="ARBA00004141"/>
    </source>
</evidence>
<gene>
    <name evidence="14" type="ORF">BST99_02620</name>
</gene>
<sequence length="203" mass="23210">MKFLHNTNRVEGFSDAVFAFAATLMVVSLDLDQSFLLMKGKVASFLSFGVSFFVLVALWKVHYNFFRRTDYIDNWVIAYNAILLFVILYYVFPLKSLINSWMGTEPLTRDGLAYLFQFYGAGFLCIFLCFSLLYRRVKKNTSDVESRKIYRFYSQHHGIYVLVSGLSVILASLKVGIEIGAPGFFSGLLGPLCYGHAKWYGKK</sequence>
<dbReference type="Proteomes" id="UP000239366">
    <property type="component" value="Unassembled WGS sequence"/>
</dbReference>
<dbReference type="InterPro" id="IPR010617">
    <property type="entry name" value="TMEM175-like"/>
</dbReference>
<feature type="transmembrane region" description="Helical" evidence="13">
    <location>
        <begin position="155"/>
        <end position="173"/>
    </location>
</feature>
<keyword evidence="10 13" id="KW-0472">Membrane</keyword>
<reference evidence="15" key="1">
    <citation type="submission" date="2016-11" db="EMBL/GenBank/DDBJ databases">
        <title>Trade-off between light-utilization and light-protection in marine flavobacteria.</title>
        <authorList>
            <person name="Kumagai Y."/>
            <person name="Yoshizawa S."/>
            <person name="Kogure K."/>
        </authorList>
    </citation>
    <scope>NUCLEOTIDE SEQUENCE [LARGE SCALE GENOMIC DNA]</scope>
    <source>
        <strain evidence="15">SG-18</strain>
    </source>
</reference>
<dbReference type="GO" id="GO:0015252">
    <property type="term" value="F:proton channel activity"/>
    <property type="evidence" value="ECO:0007669"/>
    <property type="project" value="InterPro"/>
</dbReference>
<dbReference type="GO" id="GO:0005267">
    <property type="term" value="F:potassium channel activity"/>
    <property type="evidence" value="ECO:0007669"/>
    <property type="project" value="UniProtKB-KW"/>
</dbReference>
<dbReference type="RefSeq" id="WP_105000419.1">
    <property type="nucleotide sequence ID" value="NZ_MQVX01000001.1"/>
</dbReference>
<keyword evidence="8 13" id="KW-1133">Transmembrane helix</keyword>
<dbReference type="GO" id="GO:0016020">
    <property type="term" value="C:membrane"/>
    <property type="evidence" value="ECO:0007669"/>
    <property type="project" value="UniProtKB-SubCell"/>
</dbReference>
<name>A0A2S7T4C6_9FLAO</name>
<evidence type="ECO:0000313" key="14">
    <source>
        <dbReference type="EMBL" id="PQJ14779.1"/>
    </source>
</evidence>
<comment type="similarity">
    <text evidence="2">Belongs to the TMEM175 family.</text>
</comment>
<protein>
    <submittedName>
        <fullName evidence="14">Transglutaminase</fullName>
    </submittedName>
</protein>
<feature type="transmembrane region" description="Helical" evidence="13">
    <location>
        <begin position="112"/>
        <end position="134"/>
    </location>
</feature>
<keyword evidence="7" id="KW-0630">Potassium</keyword>
<evidence type="ECO:0000256" key="3">
    <source>
        <dbReference type="ARBA" id="ARBA00022448"/>
    </source>
</evidence>
<dbReference type="Pfam" id="PF06736">
    <property type="entry name" value="TMEM175"/>
    <property type="match status" value="1"/>
</dbReference>
<evidence type="ECO:0000256" key="11">
    <source>
        <dbReference type="ARBA" id="ARBA00023303"/>
    </source>
</evidence>
<evidence type="ECO:0000256" key="13">
    <source>
        <dbReference type="SAM" id="Phobius"/>
    </source>
</evidence>
<dbReference type="AlphaFoldDB" id="A0A2S7T4C6"/>
<keyword evidence="15" id="KW-1185">Reference proteome</keyword>
<feature type="transmembrane region" description="Helical" evidence="13">
    <location>
        <begin position="71"/>
        <end position="92"/>
    </location>
</feature>
<accession>A0A2S7T4C6</accession>
<comment type="subcellular location">
    <subcellularLocation>
        <location evidence="1">Membrane</location>
        <topology evidence="1">Multi-pass membrane protein</topology>
    </subcellularLocation>
</comment>
<evidence type="ECO:0000313" key="15">
    <source>
        <dbReference type="Proteomes" id="UP000239366"/>
    </source>
</evidence>
<feature type="transmembrane region" description="Helical" evidence="13">
    <location>
        <begin position="12"/>
        <end position="29"/>
    </location>
</feature>
<evidence type="ECO:0000256" key="6">
    <source>
        <dbReference type="ARBA" id="ARBA00022826"/>
    </source>
</evidence>
<keyword evidence="5 13" id="KW-0812">Transmembrane</keyword>
<keyword evidence="6" id="KW-0631">Potassium channel</keyword>
<evidence type="ECO:0000256" key="7">
    <source>
        <dbReference type="ARBA" id="ARBA00022958"/>
    </source>
</evidence>
<keyword evidence="4" id="KW-0633">Potassium transport</keyword>